<keyword evidence="1" id="KW-1133">Transmembrane helix</keyword>
<protein>
    <recommendedName>
        <fullName evidence="4">Transmembrane protein</fullName>
    </recommendedName>
</protein>
<feature type="transmembrane region" description="Helical" evidence="1">
    <location>
        <begin position="64"/>
        <end position="90"/>
    </location>
</feature>
<evidence type="ECO:0000256" key="1">
    <source>
        <dbReference type="SAM" id="Phobius"/>
    </source>
</evidence>
<sequence length="196" mass="20453">MASPSSASGMHMRHVLSSVLALHWAVVFALLGYICMDGSRGIATALGVLGLSVQANRFPELENVALLAPLSIALLTVAVLFCWAFVETLLNAAARADAGESVARIAFISASFLLSLILIGGVAQGIDGLFMIVAIQMTALLASYIAVLAERRSTFAAMNLPEGDVRAASRMAMGAAHSSLLSRISGRPERKPGGSR</sequence>
<reference evidence="2 3" key="1">
    <citation type="submission" date="2014-08" db="EMBL/GenBank/DDBJ databases">
        <authorList>
            <person name="Moulin Lionel"/>
        </authorList>
    </citation>
    <scope>NUCLEOTIDE SEQUENCE [LARGE SCALE GENOMIC DNA]</scope>
</reference>
<keyword evidence="1" id="KW-0812">Transmembrane</keyword>
<feature type="transmembrane region" description="Helical" evidence="1">
    <location>
        <begin position="129"/>
        <end position="149"/>
    </location>
</feature>
<accession>A0A090FTX3</accession>
<evidence type="ECO:0000313" key="2">
    <source>
        <dbReference type="EMBL" id="CDX49471.1"/>
    </source>
</evidence>
<proteinExistence type="predicted"/>
<organism evidence="2 3">
    <name type="scientific">Mesorhizobium plurifarium</name>
    <dbReference type="NCBI Taxonomy" id="69974"/>
    <lineage>
        <taxon>Bacteria</taxon>
        <taxon>Pseudomonadati</taxon>
        <taxon>Pseudomonadota</taxon>
        <taxon>Alphaproteobacteria</taxon>
        <taxon>Hyphomicrobiales</taxon>
        <taxon>Phyllobacteriaceae</taxon>
        <taxon>Mesorhizobium</taxon>
    </lineage>
</organism>
<keyword evidence="1" id="KW-0472">Membrane</keyword>
<evidence type="ECO:0000313" key="3">
    <source>
        <dbReference type="Proteomes" id="UP000046122"/>
    </source>
</evidence>
<dbReference type="AlphaFoldDB" id="A0A090FTX3"/>
<feature type="transmembrane region" description="Helical" evidence="1">
    <location>
        <begin position="15"/>
        <end position="34"/>
    </location>
</feature>
<feature type="transmembrane region" description="Helical" evidence="1">
    <location>
        <begin position="102"/>
        <end position="123"/>
    </location>
</feature>
<dbReference type="EMBL" id="CCNE01000002">
    <property type="protein sequence ID" value="CDX49471.1"/>
    <property type="molecule type" value="Genomic_DNA"/>
</dbReference>
<dbReference type="Proteomes" id="UP000046122">
    <property type="component" value="Unassembled WGS sequence"/>
</dbReference>
<gene>
    <name evidence="2" type="ORF">MPL3365_100055</name>
</gene>
<evidence type="ECO:0008006" key="4">
    <source>
        <dbReference type="Google" id="ProtNLM"/>
    </source>
</evidence>
<name>A0A090FTX3_MESPL</name>